<organism evidence="2 3">
    <name type="scientific">Carpinus fangiana</name>
    <dbReference type="NCBI Taxonomy" id="176857"/>
    <lineage>
        <taxon>Eukaryota</taxon>
        <taxon>Viridiplantae</taxon>
        <taxon>Streptophyta</taxon>
        <taxon>Embryophyta</taxon>
        <taxon>Tracheophyta</taxon>
        <taxon>Spermatophyta</taxon>
        <taxon>Magnoliopsida</taxon>
        <taxon>eudicotyledons</taxon>
        <taxon>Gunneridae</taxon>
        <taxon>Pentapetalae</taxon>
        <taxon>rosids</taxon>
        <taxon>fabids</taxon>
        <taxon>Fagales</taxon>
        <taxon>Betulaceae</taxon>
        <taxon>Carpinus</taxon>
    </lineage>
</organism>
<protein>
    <recommendedName>
        <fullName evidence="1">RNase H type-1 domain-containing protein</fullName>
    </recommendedName>
</protein>
<dbReference type="SUPFAM" id="SSF53098">
    <property type="entry name" value="Ribonuclease H-like"/>
    <property type="match status" value="1"/>
</dbReference>
<gene>
    <name evidence="2" type="ORF">FH972_027135</name>
</gene>
<evidence type="ECO:0000313" key="2">
    <source>
        <dbReference type="EMBL" id="KAC1191462.1"/>
    </source>
</evidence>
<dbReference type="InterPro" id="IPR002156">
    <property type="entry name" value="RNaseH_domain"/>
</dbReference>
<evidence type="ECO:0000313" key="3">
    <source>
        <dbReference type="Proteomes" id="UP000327013"/>
    </source>
</evidence>
<dbReference type="GO" id="GO:0004523">
    <property type="term" value="F:RNA-DNA hybrid ribonuclease activity"/>
    <property type="evidence" value="ECO:0007669"/>
    <property type="project" value="InterPro"/>
</dbReference>
<dbReference type="GO" id="GO:0003676">
    <property type="term" value="F:nucleic acid binding"/>
    <property type="evidence" value="ECO:0007669"/>
    <property type="project" value="InterPro"/>
</dbReference>
<dbReference type="AlphaFoldDB" id="A0A5N6L6D2"/>
<dbReference type="PANTHER" id="PTHR47723:SF19">
    <property type="entry name" value="POLYNUCLEOTIDYL TRANSFERASE, RIBONUCLEASE H-LIKE SUPERFAMILY PROTEIN"/>
    <property type="match status" value="1"/>
</dbReference>
<dbReference type="InterPro" id="IPR053151">
    <property type="entry name" value="RNase_H-like"/>
</dbReference>
<reference evidence="2 3" key="1">
    <citation type="submission" date="2019-06" db="EMBL/GenBank/DDBJ databases">
        <title>A chromosomal-level reference genome of Carpinus fangiana (Coryloideae, Betulaceae).</title>
        <authorList>
            <person name="Yang X."/>
            <person name="Wang Z."/>
            <person name="Zhang L."/>
            <person name="Hao G."/>
            <person name="Liu J."/>
            <person name="Yang Y."/>
        </authorList>
    </citation>
    <scope>NUCLEOTIDE SEQUENCE [LARGE SCALE GENOMIC DNA]</scope>
    <source>
        <strain evidence="2">Cfa_2016G</strain>
        <tissue evidence="2">Leaf</tissue>
    </source>
</reference>
<dbReference type="EMBL" id="VIBQ01000489">
    <property type="protein sequence ID" value="KAC1191462.1"/>
    <property type="molecule type" value="Genomic_DNA"/>
</dbReference>
<sequence>MDKVKLLVCKVNSKHNPANIATEIIRKGIIVALDTIFSHRRMAQESHSLTEDDMEGKELTTTEEKCSLKGDVTLNVDGSILKKFQTCAVAFLARDKDWKSLYCGMAWPIQQDSHLVEAIGVCISIQTALKESAEVDKIIVQTDHKNFLDVILKEKKRRETDDVDLPINKPIDNLTNWVLNKLKDHKNLEVAYVPRIQNTAADELSNLARTLTHVVTAKKVTMEHKPLWDDQKIIDDGMGQWIHTYVYWRDKIPDAFKGTLLEDLLLVRVGLKQGKKRKFIKVMIAVIDEAQLREDIHQTKQLVAGLVQQINQGSVKIFVLRCKSEDTIEEITFTVYPPDEDNGSYNDNVKEELKLLAYRLQHYGNVVPPPSPQNGVLVDMLAKYEKLVLPEQNGEQNEEIEVPADLTIVEPHYLEVGGERWDSDILPGQWMDLGCYNLANINLGLKITTRRAPPKGEETTYLKRIKGIKEMEVFSLPPGKEEVV</sequence>
<keyword evidence="3" id="KW-1185">Reference proteome</keyword>
<dbReference type="InterPro" id="IPR036397">
    <property type="entry name" value="RNaseH_sf"/>
</dbReference>
<dbReference type="PANTHER" id="PTHR47723">
    <property type="entry name" value="OS05G0353850 PROTEIN"/>
    <property type="match status" value="1"/>
</dbReference>
<comment type="caution">
    <text evidence="2">The sequence shown here is derived from an EMBL/GenBank/DDBJ whole genome shotgun (WGS) entry which is preliminary data.</text>
</comment>
<name>A0A5N6L6D2_9ROSI</name>
<dbReference type="Pfam" id="PF13456">
    <property type="entry name" value="RVT_3"/>
    <property type="match status" value="1"/>
</dbReference>
<dbReference type="Gene3D" id="3.30.420.10">
    <property type="entry name" value="Ribonuclease H-like superfamily/Ribonuclease H"/>
    <property type="match status" value="1"/>
</dbReference>
<accession>A0A5N6L6D2</accession>
<dbReference type="Proteomes" id="UP000327013">
    <property type="component" value="Unassembled WGS sequence"/>
</dbReference>
<dbReference type="InterPro" id="IPR012337">
    <property type="entry name" value="RNaseH-like_sf"/>
</dbReference>
<evidence type="ECO:0000259" key="1">
    <source>
        <dbReference type="Pfam" id="PF13456"/>
    </source>
</evidence>
<proteinExistence type="predicted"/>
<feature type="domain" description="RNase H type-1" evidence="1">
    <location>
        <begin position="75"/>
        <end position="207"/>
    </location>
</feature>